<organism evidence="3 5">
    <name type="scientific">Legionella steigerwaltii</name>
    <dbReference type="NCBI Taxonomy" id="460"/>
    <lineage>
        <taxon>Bacteria</taxon>
        <taxon>Pseudomonadati</taxon>
        <taxon>Pseudomonadota</taxon>
        <taxon>Gammaproteobacteria</taxon>
        <taxon>Legionellales</taxon>
        <taxon>Legionellaceae</taxon>
        <taxon>Legionella</taxon>
    </lineage>
</organism>
<dbReference type="Proteomes" id="UP000054820">
    <property type="component" value="Unassembled WGS sequence"/>
</dbReference>
<evidence type="ECO:0000313" key="4">
    <source>
        <dbReference type="Proteomes" id="UP000054820"/>
    </source>
</evidence>
<evidence type="ECO:0000313" key="3">
    <source>
        <dbReference type="EMBL" id="STY21497.1"/>
    </source>
</evidence>
<name>A0A378L491_9GAMM</name>
<accession>A0A378L491</accession>
<dbReference type="AlphaFoldDB" id="A0A378L491"/>
<protein>
    <submittedName>
        <fullName evidence="3">Uncharacterized protein</fullName>
    </submittedName>
</protein>
<evidence type="ECO:0000256" key="1">
    <source>
        <dbReference type="SAM" id="MobiDB-lite"/>
    </source>
</evidence>
<keyword evidence="4" id="KW-1185">Reference proteome</keyword>
<evidence type="ECO:0000313" key="2">
    <source>
        <dbReference type="EMBL" id="KTD75409.1"/>
    </source>
</evidence>
<evidence type="ECO:0000313" key="5">
    <source>
        <dbReference type="Proteomes" id="UP000255110"/>
    </source>
</evidence>
<proteinExistence type="predicted"/>
<dbReference type="EMBL" id="UGOY01000001">
    <property type="protein sequence ID" value="STY21497.1"/>
    <property type="molecule type" value="Genomic_DNA"/>
</dbReference>
<feature type="region of interest" description="Disordered" evidence="1">
    <location>
        <begin position="1"/>
        <end position="32"/>
    </location>
</feature>
<sequence>MKQKTSTHLAHKAINRDHKNARTSHQAIEKAGKKKMSFFGNRASRQSVRDEMIQDGLDLMQLETEMDEARREKEDEINNSILFSSLTM</sequence>
<dbReference type="Proteomes" id="UP000255110">
    <property type="component" value="Unassembled WGS sequence"/>
</dbReference>
<dbReference type="RefSeq" id="WP_065235615.1">
    <property type="nucleotide sequence ID" value="NZ_CAAAIO010000030.1"/>
</dbReference>
<reference evidence="3 5" key="2">
    <citation type="submission" date="2018-06" db="EMBL/GenBank/DDBJ databases">
        <authorList>
            <consortium name="Pathogen Informatics"/>
            <person name="Doyle S."/>
        </authorList>
    </citation>
    <scope>NUCLEOTIDE SEQUENCE [LARGE SCALE GENOMIC DNA]</scope>
    <source>
        <strain evidence="3 5">NCTC11991</strain>
    </source>
</reference>
<gene>
    <name evidence="2" type="ORF">Lstg_2504</name>
    <name evidence="3" type="ORF">NCTC11991_00065</name>
</gene>
<dbReference type="EMBL" id="LNYZ01000022">
    <property type="protein sequence ID" value="KTD75409.1"/>
    <property type="molecule type" value="Genomic_DNA"/>
</dbReference>
<reference evidence="2 4" key="1">
    <citation type="submission" date="2015-11" db="EMBL/GenBank/DDBJ databases">
        <title>Genomic analysis of 38 Legionella species identifies large and diverse effector repertoires.</title>
        <authorList>
            <person name="Burstein D."/>
            <person name="Amaro F."/>
            <person name="Zusman T."/>
            <person name="Lifshitz Z."/>
            <person name="Cohen O."/>
            <person name="Gilbert J.A."/>
            <person name="Pupko T."/>
            <person name="Shuman H.A."/>
            <person name="Segal G."/>
        </authorList>
    </citation>
    <scope>NUCLEOTIDE SEQUENCE [LARGE SCALE GENOMIC DNA]</scope>
    <source>
        <strain evidence="2 4">SC-18-C9</strain>
    </source>
</reference>
<feature type="compositionally biased region" description="Basic residues" evidence="1">
    <location>
        <begin position="1"/>
        <end position="13"/>
    </location>
</feature>